<dbReference type="PANTHER" id="PTHR11614">
    <property type="entry name" value="PHOSPHOLIPASE-RELATED"/>
    <property type="match status" value="1"/>
</dbReference>
<dbReference type="RefSeq" id="WP_165097382.1">
    <property type="nucleotide sequence ID" value="NZ_CP049056.1"/>
</dbReference>
<keyword evidence="2" id="KW-0378">Hydrolase</keyword>
<dbReference type="InterPro" id="IPR051044">
    <property type="entry name" value="MAG_DAG_Lipase"/>
</dbReference>
<dbReference type="SUPFAM" id="SSF53474">
    <property type="entry name" value="alpha/beta-Hydrolases"/>
    <property type="match status" value="1"/>
</dbReference>
<gene>
    <name evidence="2" type="ORF">G5B40_08280</name>
</gene>
<protein>
    <submittedName>
        <fullName evidence="2">Alpha/beta hydrolase</fullName>
    </submittedName>
</protein>
<dbReference type="AlphaFoldDB" id="A0A7L5BWD2"/>
<evidence type="ECO:0000313" key="3">
    <source>
        <dbReference type="Proteomes" id="UP000503336"/>
    </source>
</evidence>
<dbReference type="Proteomes" id="UP000503336">
    <property type="component" value="Chromosome"/>
</dbReference>
<sequence length="313" mass="34263">MTESAPLYNELAEAPETGRAFWLTSGRRRIRAAIWDEGTRGTVLIFTGRTEYIEKYGRVISLLVERGFSVATLDWRGQGLSERPLGDRMKGHVGGFAAYQRDIGAFLAAPQVMALPGRRVLICHSMGGCIGVRALLDELVEPAATIMTAPMLGLAMKPITRLAARGMIAFARRFGFETSFTPAPHASRPYVLHQDFEGNVLTGDSDHYEWFRKHLEAESGFGLGAPTLGWMAEAFDETEALAAAPAPSGPMLIMLGGDEAVVEPTAIRSLAAKSPVCRLMEIKGARHEIFFETPLIRQRAWAGIDRFLVENGV</sequence>
<keyword evidence="3" id="KW-1185">Reference proteome</keyword>
<dbReference type="Pfam" id="PF12146">
    <property type="entry name" value="Hydrolase_4"/>
    <property type="match status" value="1"/>
</dbReference>
<evidence type="ECO:0000259" key="1">
    <source>
        <dbReference type="Pfam" id="PF12146"/>
    </source>
</evidence>
<organism evidence="2 3">
    <name type="scientific">Pikeienuella piscinae</name>
    <dbReference type="NCBI Taxonomy" id="2748098"/>
    <lineage>
        <taxon>Bacteria</taxon>
        <taxon>Pseudomonadati</taxon>
        <taxon>Pseudomonadota</taxon>
        <taxon>Alphaproteobacteria</taxon>
        <taxon>Rhodobacterales</taxon>
        <taxon>Paracoccaceae</taxon>
        <taxon>Pikeienuella</taxon>
    </lineage>
</organism>
<dbReference type="EMBL" id="CP049056">
    <property type="protein sequence ID" value="QIE55453.1"/>
    <property type="molecule type" value="Genomic_DNA"/>
</dbReference>
<accession>A0A7L5BWD2</accession>
<proteinExistence type="predicted"/>
<reference evidence="2 3" key="1">
    <citation type="submission" date="2020-02" db="EMBL/GenBank/DDBJ databases">
        <title>complete genome sequence of Rhodobacteraceae bacterium.</title>
        <authorList>
            <person name="Park J."/>
            <person name="Kim Y.-S."/>
            <person name="Kim K.-H."/>
        </authorList>
    </citation>
    <scope>NUCLEOTIDE SEQUENCE [LARGE SCALE GENOMIC DNA]</scope>
    <source>
        <strain evidence="2 3">RR4-56</strain>
    </source>
</reference>
<dbReference type="InterPro" id="IPR029058">
    <property type="entry name" value="AB_hydrolase_fold"/>
</dbReference>
<feature type="domain" description="Serine aminopeptidase S33" evidence="1">
    <location>
        <begin position="39"/>
        <end position="293"/>
    </location>
</feature>
<dbReference type="KEGG" id="hdh:G5B40_08280"/>
<dbReference type="InterPro" id="IPR022742">
    <property type="entry name" value="Hydrolase_4"/>
</dbReference>
<dbReference type="Gene3D" id="3.40.50.1820">
    <property type="entry name" value="alpha/beta hydrolase"/>
    <property type="match status" value="1"/>
</dbReference>
<name>A0A7L5BWD2_9RHOB</name>
<evidence type="ECO:0000313" key="2">
    <source>
        <dbReference type="EMBL" id="QIE55453.1"/>
    </source>
</evidence>
<dbReference type="GO" id="GO:0016787">
    <property type="term" value="F:hydrolase activity"/>
    <property type="evidence" value="ECO:0007669"/>
    <property type="project" value="UniProtKB-KW"/>
</dbReference>